<evidence type="ECO:0000313" key="2">
    <source>
        <dbReference type="EMBL" id="GAK96072.1"/>
    </source>
</evidence>
<dbReference type="Proteomes" id="UP000029221">
    <property type="component" value="Unassembled WGS sequence"/>
</dbReference>
<dbReference type="RefSeq" id="WP_042277027.1">
    <property type="nucleotide sequence ID" value="NZ_BBML01000001.1"/>
</dbReference>
<dbReference type="STRING" id="319236.BST91_10570"/>
<feature type="transmembrane region" description="Helical" evidence="1">
    <location>
        <begin position="20"/>
        <end position="37"/>
    </location>
</feature>
<reference evidence="2" key="1">
    <citation type="journal article" date="2014" name="Genome Announc.">
        <title>Draft Genome Sequences of Marine Flavobacterium Nonlabens Strains NR17, NR24, NR27, NR32, NR33, and Ara13.</title>
        <authorList>
            <person name="Nakanishi M."/>
            <person name="Meirelles P."/>
            <person name="Suzuki R."/>
            <person name="Takatani N."/>
            <person name="Mino S."/>
            <person name="Suda W."/>
            <person name="Oshima K."/>
            <person name="Hattori M."/>
            <person name="Ohkuma M."/>
            <person name="Hosokawa M."/>
            <person name="Miyashita K."/>
            <person name="Thompson F.L."/>
            <person name="Niwa A."/>
            <person name="Sawabe T."/>
            <person name="Sawabe T."/>
        </authorList>
    </citation>
    <scope>NUCLEOTIDE SEQUENCE [LARGE SCALE GENOMIC DNA]</scope>
    <source>
        <strain evidence="2">JCM 19294</strain>
    </source>
</reference>
<dbReference type="eggNOG" id="ENOG5030HX5">
    <property type="taxonomic scope" value="Bacteria"/>
</dbReference>
<name>A0A090Q1L1_9FLAO</name>
<evidence type="ECO:0008006" key="4">
    <source>
        <dbReference type="Google" id="ProtNLM"/>
    </source>
</evidence>
<keyword evidence="3" id="KW-1185">Reference proteome</keyword>
<protein>
    <recommendedName>
        <fullName evidence="4">Membrane or secreted protein</fullName>
    </recommendedName>
</protein>
<keyword evidence="1" id="KW-0812">Transmembrane</keyword>
<evidence type="ECO:0000256" key="1">
    <source>
        <dbReference type="SAM" id="Phobius"/>
    </source>
</evidence>
<keyword evidence="1" id="KW-0472">Membrane</keyword>
<gene>
    <name evidence="2" type="ORF">JCM19294_2854</name>
</gene>
<keyword evidence="1" id="KW-1133">Transmembrane helix</keyword>
<evidence type="ECO:0000313" key="3">
    <source>
        <dbReference type="Proteomes" id="UP000029221"/>
    </source>
</evidence>
<dbReference type="EMBL" id="BBML01000001">
    <property type="protein sequence ID" value="GAK96072.1"/>
    <property type="molecule type" value="Genomic_DNA"/>
</dbReference>
<dbReference type="AlphaFoldDB" id="A0A090Q1L1"/>
<organism evidence="2 3">
    <name type="scientific">Nonlabens tegetincola</name>
    <dbReference type="NCBI Taxonomy" id="323273"/>
    <lineage>
        <taxon>Bacteria</taxon>
        <taxon>Pseudomonadati</taxon>
        <taxon>Bacteroidota</taxon>
        <taxon>Flavobacteriia</taxon>
        <taxon>Flavobacteriales</taxon>
        <taxon>Flavobacteriaceae</taxon>
        <taxon>Nonlabens</taxon>
    </lineage>
</organism>
<sequence length="233" mass="26876">MEKLPPAKGINQTNKAKSNFVLIVLFALPLIAYLFFLNGEHKFKTLPVVKESIGSIDNFKRLEDNATLQLKDSLTIITFLGKNPYQRIGYISNINEKVYRKFHEFENFQMISIIDTSGTDDMKDVYYQLKTNTDLTDWHFLTGNDQSIKEFFNSLGTDLELNSDLSSDYAFMVDKKARLRGRPGNDEEDEVIGYDTSSLAAINKTMVDDIRVFMAEYRMAFKKNRSEKIKNDE</sequence>
<proteinExistence type="predicted"/>
<accession>A0A090Q1L1</accession>
<comment type="caution">
    <text evidence="2">The sequence shown here is derived from an EMBL/GenBank/DDBJ whole genome shotgun (WGS) entry which is preliminary data.</text>
</comment>